<name>A0A1J4MAR5_9CRYT</name>
<gene>
    <name evidence="2" type="ORF">cand_019020</name>
</gene>
<dbReference type="OrthoDB" id="339251at2759"/>
<evidence type="ECO:0008006" key="4">
    <source>
        <dbReference type="Google" id="ProtNLM"/>
    </source>
</evidence>
<feature type="transmembrane region" description="Helical" evidence="1">
    <location>
        <begin position="89"/>
        <end position="116"/>
    </location>
</feature>
<keyword evidence="1" id="KW-0472">Membrane</keyword>
<dbReference type="Proteomes" id="UP000186804">
    <property type="component" value="Unassembled WGS sequence"/>
</dbReference>
<reference evidence="2 3" key="1">
    <citation type="submission" date="2016-10" db="EMBL/GenBank/DDBJ databases">
        <title>Reductive evolution of mitochondrial metabolism and differential evolution of invasion-related proteins in Cryptosporidium.</title>
        <authorList>
            <person name="Liu S."/>
            <person name="Roellig D.M."/>
            <person name="Guo Y."/>
            <person name="Li N."/>
            <person name="Frace M.A."/>
            <person name="Tang K."/>
            <person name="Zhang L."/>
            <person name="Feng Y."/>
            <person name="Xiao L."/>
        </authorList>
    </citation>
    <scope>NUCLEOTIDE SEQUENCE [LARGE SCALE GENOMIC DNA]</scope>
    <source>
        <strain evidence="2">30847</strain>
    </source>
</reference>
<dbReference type="RefSeq" id="XP_067066432.1">
    <property type="nucleotide sequence ID" value="XM_067212135.1"/>
</dbReference>
<dbReference type="EMBL" id="LRBS01000125">
    <property type="protein sequence ID" value="OII71063.1"/>
    <property type="molecule type" value="Genomic_DNA"/>
</dbReference>
<evidence type="ECO:0000313" key="2">
    <source>
        <dbReference type="EMBL" id="OII71063.1"/>
    </source>
</evidence>
<protein>
    <recommendedName>
        <fullName evidence="4">Transmembrane protein</fullName>
    </recommendedName>
</protein>
<evidence type="ECO:0000256" key="1">
    <source>
        <dbReference type="SAM" id="Phobius"/>
    </source>
</evidence>
<keyword evidence="1" id="KW-1133">Transmembrane helix</keyword>
<dbReference type="VEuPathDB" id="CryptoDB:cand_019020"/>
<accession>A0A1J4MAR5</accession>
<sequence length="1322" mass="151217">MSMETNQKKVEKVLMDAEGNINTNSSLKNEYKNSDNIYNENFILDNRMTNISNITLSQEEIKENKETIKNSNLNNKPKRMKILRCSSKGFILFFGFFFLSIAIFGIIILLLVLPYAEYYIGISEMEILEININQMSNYNNKPFFDISTLIRIDKISNIPVKLKQSLLTVKYSTSDNIHHTQELGELFISKVLITENNQMLTKGKFTLTNLESIGSLFSDLHPNIHKNLVEQRSDKYLTLYGEGLMTIEIFKITFPNLRINKTLGRFLIKSPGNEFKKESLSKLSILSSIFPKGLLITSPRLRNLNDEISMDFSIEFNVPSISMNNSINRIPTTRPEDEADTLAITSQLNNSDNIEYIRLPSVKMENIGNMRFKIFLDNFIIGYTTWHNVKINPGYNFSSWSIKLSKTINKKLKEILKNIIIGEPNSPTKYIRIKGHSADNEAMDIVIKKVEVMIELNKVLAMIHPGISELSGDLNNSIDKIIKIIKLKQVKLIKDVNLPTITGKIQIKYLNPVGDALLFRLNNLMLISEIQDEENYKFGTIFIKLDNSETTEINQLSQSANILLLSNFTEQSVAKSLKLDHEGRLERFLEQKLDNYTHVNVPKERKDIKKCTNKNKEAKNLQEVEIEPCIQFQELNIIISVSTENIESEIKILWLNKLLRTLLQSRNIWLLTPLLSFDILTIFGNLDINDLKLPRRLVKVPFNNSKDLDKDYYKLDEYYHEDSEVKIASHDEVGSLADIIKISDIQILGEGFNDSWLIKVIIKSDIMKPISIDEIDVGPLGIHISYKQNVIGFIGANRFSLGGKENLPIWGVLKPKKEVNSENISRDIENLLISLIVDSKKDINKNDYITVKLVTGTSIVDYCMKYFNYPNFIGEREVEMWLSKKMDFSIDRSNITEYKNWISHLLNGQILNIPFESTIKNSSIFNLKSKLSNILSKDKNQALDNVLCSIRTILFPKLQNETRSVSKLNSHSNLDFKIQNAEFYIYMNKRENDLEIPFESTFDLSIPNIISENIFINVLSLSYNIQISIKETGEKFIEFSNTNKFSEKFKIQLSEPSSNSKKNLIEWPATKVINLHLDIKATSIKLIDKSGQWTNFVNTIFGLPSVLLKKPIKSIEINTLLSLKVETSLGVWNLSNMSISITKNLPECTNKNEINITIDPSKFVPERSSLDLFSVDSIQIQRIRLILPPRGADIQLKTSITLPKYFKDISIDIIMGQCIFEISTEQERLLAIVKTPKQMLIGSNRTTQAVCSGFIPAKSWLAVMNLLSNDQSNNTTNLCIKAINTPHGIPYWLVQILSYVKLPISNTLHLMDTTEYSSITFG</sequence>
<dbReference type="GeneID" id="92366087"/>
<comment type="caution">
    <text evidence="2">The sequence shown here is derived from an EMBL/GenBank/DDBJ whole genome shotgun (WGS) entry which is preliminary data.</text>
</comment>
<keyword evidence="3" id="KW-1185">Reference proteome</keyword>
<evidence type="ECO:0000313" key="3">
    <source>
        <dbReference type="Proteomes" id="UP000186804"/>
    </source>
</evidence>
<organism evidence="2 3">
    <name type="scientific">Cryptosporidium andersoni</name>
    <dbReference type="NCBI Taxonomy" id="117008"/>
    <lineage>
        <taxon>Eukaryota</taxon>
        <taxon>Sar</taxon>
        <taxon>Alveolata</taxon>
        <taxon>Apicomplexa</taxon>
        <taxon>Conoidasida</taxon>
        <taxon>Coccidia</taxon>
        <taxon>Eucoccidiorida</taxon>
        <taxon>Eimeriorina</taxon>
        <taxon>Cryptosporidiidae</taxon>
        <taxon>Cryptosporidium</taxon>
    </lineage>
</organism>
<proteinExistence type="predicted"/>
<keyword evidence="1" id="KW-0812">Transmembrane</keyword>